<gene>
    <name evidence="1" type="ORF">NCGR_LOCUS49048</name>
</gene>
<protein>
    <submittedName>
        <fullName evidence="1">Uncharacterized protein</fullName>
    </submittedName>
</protein>
<proteinExistence type="predicted"/>
<evidence type="ECO:0000313" key="1">
    <source>
        <dbReference type="EMBL" id="CAD6265743.1"/>
    </source>
</evidence>
<dbReference type="AlphaFoldDB" id="A0A811R6T2"/>
<comment type="caution">
    <text evidence="1">The sequence shown here is derived from an EMBL/GenBank/DDBJ whole genome shotgun (WGS) entry which is preliminary data.</text>
</comment>
<reference evidence="1" key="1">
    <citation type="submission" date="2020-10" db="EMBL/GenBank/DDBJ databases">
        <authorList>
            <person name="Han B."/>
            <person name="Lu T."/>
            <person name="Zhao Q."/>
            <person name="Huang X."/>
            <person name="Zhao Y."/>
        </authorList>
    </citation>
    <scope>NUCLEOTIDE SEQUENCE</scope>
</reference>
<sequence>MATAFAIHYGVLVAVDVLQNSGHAGTCHMSDLASLRLQDCLRQNETTKGVFYIITNEQIIVADMRKMLAKKFSIKNDRCCIGENSLLLNCAIVGKQEMCTSCGGWSIRTSDTVLLGAKKSLYGLEERIASLWVAVPEKRAEAERMKRDEKAVTNISLQYMLFLKFALADESVRIESFLPNAMNNSTEYTANQALDCPGYYGSDMDSKATSCNPLFEPAGDGSSVVM</sequence>
<organism evidence="1 2">
    <name type="scientific">Miscanthus lutarioriparius</name>
    <dbReference type="NCBI Taxonomy" id="422564"/>
    <lineage>
        <taxon>Eukaryota</taxon>
        <taxon>Viridiplantae</taxon>
        <taxon>Streptophyta</taxon>
        <taxon>Embryophyta</taxon>
        <taxon>Tracheophyta</taxon>
        <taxon>Spermatophyta</taxon>
        <taxon>Magnoliopsida</taxon>
        <taxon>Liliopsida</taxon>
        <taxon>Poales</taxon>
        <taxon>Poaceae</taxon>
        <taxon>PACMAD clade</taxon>
        <taxon>Panicoideae</taxon>
        <taxon>Andropogonodae</taxon>
        <taxon>Andropogoneae</taxon>
        <taxon>Saccharinae</taxon>
        <taxon>Miscanthus</taxon>
    </lineage>
</organism>
<evidence type="ECO:0000313" key="2">
    <source>
        <dbReference type="Proteomes" id="UP000604825"/>
    </source>
</evidence>
<name>A0A811R6T2_9POAL</name>
<accession>A0A811R6T2</accession>
<keyword evidence="2" id="KW-1185">Reference proteome</keyword>
<dbReference type="Proteomes" id="UP000604825">
    <property type="component" value="Unassembled WGS sequence"/>
</dbReference>
<dbReference type="EMBL" id="CAJGYO010000013">
    <property type="protein sequence ID" value="CAD6265743.1"/>
    <property type="molecule type" value="Genomic_DNA"/>
</dbReference>